<name>B4JLL0_DROGR</name>
<dbReference type="OrthoDB" id="411991at2759"/>
<sequence>MPALKHYPSINLNRELLNTSNTAHFNVGEIFIPVESESVLKRISRTFFESGFWKALDEARSARAREQSPLISTTADYFAHLLELYRRLKLEVFPHTQKLSAERIAQYAETRDWIHSGIRYIAWHTHLFKVAVAGVDDVVRIYSKITDKNAGIGPVLKSPTQTQITCMAWRPLCAFELVVGCHQGLCFWIIDNNMHLGRSINPSHTFKHPSNLPISSLQWNKDGTLLATASLGDRAILIWHADDGKIQPLKRLGPPSSLLSWSPDNDHLIASTVGHVFRMWECYDRWKTERWVCNSDSVQSTCWSPCGRFLLFVATKDPILYCIRLVQLHINPSKYDNEVMPIADLNACVLNDRSNTLIGGPAQQLAMDPLGKYLIVTFKSTNYIAVFRTYIGQYEFEISGGHYLSGESADEYPSYICFQPLNMDNDRSVLTIGWSGGRIQLYVLN</sequence>
<dbReference type="InterPro" id="IPR036322">
    <property type="entry name" value="WD40_repeat_dom_sf"/>
</dbReference>
<dbReference type="InterPro" id="IPR045139">
    <property type="entry name" value="Aladin"/>
</dbReference>
<evidence type="ECO:0000259" key="1">
    <source>
        <dbReference type="Pfam" id="PF25460"/>
    </source>
</evidence>
<dbReference type="PANTHER" id="PTHR14494">
    <property type="entry name" value="ALADIN/ADRACALIN/AAAS"/>
    <property type="match status" value="1"/>
</dbReference>
<keyword evidence="3" id="KW-1185">Reference proteome</keyword>
<dbReference type="Pfam" id="PF25460">
    <property type="entry name" value="Beta-prop_Aladin"/>
    <property type="match status" value="1"/>
</dbReference>
<accession>B4JLL0</accession>
<dbReference type="InterPro" id="IPR015943">
    <property type="entry name" value="WD40/YVTN_repeat-like_dom_sf"/>
</dbReference>
<reference evidence="2 3" key="1">
    <citation type="journal article" date="2007" name="Nature">
        <title>Evolution of genes and genomes on the Drosophila phylogeny.</title>
        <authorList>
            <consortium name="Drosophila 12 Genomes Consortium"/>
            <person name="Clark A.G."/>
            <person name="Eisen M.B."/>
            <person name="Smith D.R."/>
            <person name="Bergman C.M."/>
            <person name="Oliver B."/>
            <person name="Markow T.A."/>
            <person name="Kaufman T.C."/>
            <person name="Kellis M."/>
            <person name="Gelbart W."/>
            <person name="Iyer V.N."/>
            <person name="Pollard D.A."/>
            <person name="Sackton T.B."/>
            <person name="Larracuente A.M."/>
            <person name="Singh N.D."/>
            <person name="Abad J.P."/>
            <person name="Abt D.N."/>
            <person name="Adryan B."/>
            <person name="Aguade M."/>
            <person name="Akashi H."/>
            <person name="Anderson W.W."/>
            <person name="Aquadro C.F."/>
            <person name="Ardell D.H."/>
            <person name="Arguello R."/>
            <person name="Artieri C.G."/>
            <person name="Barbash D.A."/>
            <person name="Barker D."/>
            <person name="Barsanti P."/>
            <person name="Batterham P."/>
            <person name="Batzoglou S."/>
            <person name="Begun D."/>
            <person name="Bhutkar A."/>
            <person name="Blanco E."/>
            <person name="Bosak S.A."/>
            <person name="Bradley R.K."/>
            <person name="Brand A.D."/>
            <person name="Brent M.R."/>
            <person name="Brooks A.N."/>
            <person name="Brown R.H."/>
            <person name="Butlin R.K."/>
            <person name="Caggese C."/>
            <person name="Calvi B.R."/>
            <person name="Bernardo de Carvalho A."/>
            <person name="Caspi A."/>
            <person name="Castrezana S."/>
            <person name="Celniker S.E."/>
            <person name="Chang J.L."/>
            <person name="Chapple C."/>
            <person name="Chatterji S."/>
            <person name="Chinwalla A."/>
            <person name="Civetta A."/>
            <person name="Clifton S.W."/>
            <person name="Comeron J.M."/>
            <person name="Costello J.C."/>
            <person name="Coyne J.A."/>
            <person name="Daub J."/>
            <person name="David R.G."/>
            <person name="Delcher A.L."/>
            <person name="Delehaunty K."/>
            <person name="Do C.B."/>
            <person name="Ebling H."/>
            <person name="Edwards K."/>
            <person name="Eickbush T."/>
            <person name="Evans J.D."/>
            <person name="Filipski A."/>
            <person name="Findeiss S."/>
            <person name="Freyhult E."/>
            <person name="Fulton L."/>
            <person name="Fulton R."/>
            <person name="Garcia A.C."/>
            <person name="Gardiner A."/>
            <person name="Garfield D.A."/>
            <person name="Garvin B.E."/>
            <person name="Gibson G."/>
            <person name="Gilbert D."/>
            <person name="Gnerre S."/>
            <person name="Godfrey J."/>
            <person name="Good R."/>
            <person name="Gotea V."/>
            <person name="Gravely B."/>
            <person name="Greenberg A.J."/>
            <person name="Griffiths-Jones S."/>
            <person name="Gross S."/>
            <person name="Guigo R."/>
            <person name="Gustafson E.A."/>
            <person name="Haerty W."/>
            <person name="Hahn M.W."/>
            <person name="Halligan D.L."/>
            <person name="Halpern A.L."/>
            <person name="Halter G.M."/>
            <person name="Han M.V."/>
            <person name="Heger A."/>
            <person name="Hillier L."/>
            <person name="Hinrichs A.S."/>
            <person name="Holmes I."/>
            <person name="Hoskins R.A."/>
            <person name="Hubisz M.J."/>
            <person name="Hultmark D."/>
            <person name="Huntley M.A."/>
            <person name="Jaffe D.B."/>
            <person name="Jagadeeshan S."/>
            <person name="Jeck W.R."/>
            <person name="Johnson J."/>
            <person name="Jones C.D."/>
            <person name="Jordan W.C."/>
            <person name="Karpen G.H."/>
            <person name="Kataoka E."/>
            <person name="Keightley P.D."/>
            <person name="Kheradpour P."/>
            <person name="Kirkness E.F."/>
            <person name="Koerich L.B."/>
            <person name="Kristiansen K."/>
            <person name="Kudrna D."/>
            <person name="Kulathinal R.J."/>
            <person name="Kumar S."/>
            <person name="Kwok R."/>
            <person name="Lander E."/>
            <person name="Langley C.H."/>
            <person name="Lapoint R."/>
            <person name="Lazzaro B.P."/>
            <person name="Lee S.J."/>
            <person name="Levesque L."/>
            <person name="Li R."/>
            <person name="Lin C.F."/>
            <person name="Lin M.F."/>
            <person name="Lindblad-Toh K."/>
            <person name="Llopart A."/>
            <person name="Long M."/>
            <person name="Low L."/>
            <person name="Lozovsky E."/>
            <person name="Lu J."/>
            <person name="Luo M."/>
            <person name="Machado C.A."/>
            <person name="Makalowski W."/>
            <person name="Marzo M."/>
            <person name="Matsuda M."/>
            <person name="Matzkin L."/>
            <person name="McAllister B."/>
            <person name="McBride C.S."/>
            <person name="McKernan B."/>
            <person name="McKernan K."/>
            <person name="Mendez-Lago M."/>
            <person name="Minx P."/>
            <person name="Mollenhauer M.U."/>
            <person name="Montooth K."/>
            <person name="Mount S.M."/>
            <person name="Mu X."/>
            <person name="Myers E."/>
            <person name="Negre B."/>
            <person name="Newfeld S."/>
            <person name="Nielsen R."/>
            <person name="Noor M.A."/>
            <person name="O'Grady P."/>
            <person name="Pachter L."/>
            <person name="Papaceit M."/>
            <person name="Parisi M.J."/>
            <person name="Parisi M."/>
            <person name="Parts L."/>
            <person name="Pedersen J.S."/>
            <person name="Pesole G."/>
            <person name="Phillippy A.M."/>
            <person name="Ponting C.P."/>
            <person name="Pop M."/>
            <person name="Porcelli D."/>
            <person name="Powell J.R."/>
            <person name="Prohaska S."/>
            <person name="Pruitt K."/>
            <person name="Puig M."/>
            <person name="Quesneville H."/>
            <person name="Ram K.R."/>
            <person name="Rand D."/>
            <person name="Rasmussen M.D."/>
            <person name="Reed L.K."/>
            <person name="Reenan R."/>
            <person name="Reily A."/>
            <person name="Remington K.A."/>
            <person name="Rieger T.T."/>
            <person name="Ritchie M.G."/>
            <person name="Robin C."/>
            <person name="Rogers Y.H."/>
            <person name="Rohde C."/>
            <person name="Rozas J."/>
            <person name="Rubenfield M.J."/>
            <person name="Ruiz A."/>
            <person name="Russo S."/>
            <person name="Salzberg S.L."/>
            <person name="Sanchez-Gracia A."/>
            <person name="Saranga D.J."/>
            <person name="Sato H."/>
            <person name="Schaeffer S.W."/>
            <person name="Schatz M.C."/>
            <person name="Schlenke T."/>
            <person name="Schwartz R."/>
            <person name="Segarra C."/>
            <person name="Singh R.S."/>
            <person name="Sirot L."/>
            <person name="Sirota M."/>
            <person name="Sisneros N.B."/>
            <person name="Smith C.D."/>
            <person name="Smith T.F."/>
            <person name="Spieth J."/>
            <person name="Stage D.E."/>
            <person name="Stark A."/>
            <person name="Stephan W."/>
            <person name="Strausberg R.L."/>
            <person name="Strempel S."/>
            <person name="Sturgill D."/>
            <person name="Sutton G."/>
            <person name="Sutton G.G."/>
            <person name="Tao W."/>
            <person name="Teichmann S."/>
            <person name="Tobari Y.N."/>
            <person name="Tomimura Y."/>
            <person name="Tsolas J.M."/>
            <person name="Valente V.L."/>
            <person name="Venter E."/>
            <person name="Venter J.C."/>
            <person name="Vicario S."/>
            <person name="Vieira F.G."/>
            <person name="Vilella A.J."/>
            <person name="Villasante A."/>
            <person name="Walenz B."/>
            <person name="Wang J."/>
            <person name="Wasserman M."/>
            <person name="Watts T."/>
            <person name="Wilson D."/>
            <person name="Wilson R.K."/>
            <person name="Wing R.A."/>
            <person name="Wolfner M.F."/>
            <person name="Wong A."/>
            <person name="Wong G.K."/>
            <person name="Wu C.I."/>
            <person name="Wu G."/>
            <person name="Yamamoto D."/>
            <person name="Yang H.P."/>
            <person name="Yang S.P."/>
            <person name="Yorke J.A."/>
            <person name="Yoshida K."/>
            <person name="Zdobnov E."/>
            <person name="Zhang P."/>
            <person name="Zhang Y."/>
            <person name="Zimin A.V."/>
            <person name="Baldwin J."/>
            <person name="Abdouelleil A."/>
            <person name="Abdulkadir J."/>
            <person name="Abebe A."/>
            <person name="Abera B."/>
            <person name="Abreu J."/>
            <person name="Acer S.C."/>
            <person name="Aftuck L."/>
            <person name="Alexander A."/>
            <person name="An P."/>
            <person name="Anderson E."/>
            <person name="Anderson S."/>
            <person name="Arachi H."/>
            <person name="Azer M."/>
            <person name="Bachantsang P."/>
            <person name="Barry A."/>
            <person name="Bayul T."/>
            <person name="Berlin A."/>
            <person name="Bessette D."/>
            <person name="Bloom T."/>
            <person name="Blye J."/>
            <person name="Boguslavskiy L."/>
            <person name="Bonnet C."/>
            <person name="Boukhgalter B."/>
            <person name="Bourzgui I."/>
            <person name="Brown A."/>
            <person name="Cahill P."/>
            <person name="Channer S."/>
            <person name="Cheshatsang Y."/>
            <person name="Chuda L."/>
            <person name="Citroen M."/>
            <person name="Collymore A."/>
            <person name="Cooke P."/>
            <person name="Costello M."/>
            <person name="D'Aco K."/>
            <person name="Daza R."/>
            <person name="De Haan G."/>
            <person name="DeGray S."/>
            <person name="DeMaso C."/>
            <person name="Dhargay N."/>
            <person name="Dooley K."/>
            <person name="Dooley E."/>
            <person name="Doricent M."/>
            <person name="Dorje P."/>
            <person name="Dorjee K."/>
            <person name="Dupes A."/>
            <person name="Elong R."/>
            <person name="Falk J."/>
            <person name="Farina A."/>
            <person name="Faro S."/>
            <person name="Ferguson D."/>
            <person name="Fisher S."/>
            <person name="Foley C.D."/>
            <person name="Franke A."/>
            <person name="Friedrich D."/>
            <person name="Gadbois L."/>
            <person name="Gearin G."/>
            <person name="Gearin C.R."/>
            <person name="Giannoukos G."/>
            <person name="Goode T."/>
            <person name="Graham J."/>
            <person name="Grandbois E."/>
            <person name="Grewal S."/>
            <person name="Gyaltsen K."/>
            <person name="Hafez N."/>
            <person name="Hagos B."/>
            <person name="Hall J."/>
            <person name="Henson C."/>
            <person name="Hollinger A."/>
            <person name="Honan T."/>
            <person name="Huard M.D."/>
            <person name="Hughes L."/>
            <person name="Hurhula B."/>
            <person name="Husby M.E."/>
            <person name="Kamat A."/>
            <person name="Kanga B."/>
            <person name="Kashin S."/>
            <person name="Khazanovich D."/>
            <person name="Kisner P."/>
            <person name="Lance K."/>
            <person name="Lara M."/>
            <person name="Lee W."/>
            <person name="Lennon N."/>
            <person name="Letendre F."/>
            <person name="LeVine R."/>
            <person name="Lipovsky A."/>
            <person name="Liu X."/>
            <person name="Liu J."/>
            <person name="Liu S."/>
            <person name="Lokyitsang T."/>
            <person name="Lokyitsang Y."/>
            <person name="Lubonja R."/>
            <person name="Lui A."/>
            <person name="MacDonald P."/>
            <person name="Magnisalis V."/>
            <person name="Maru K."/>
            <person name="Matthews C."/>
            <person name="McCusker W."/>
            <person name="McDonough S."/>
            <person name="Mehta T."/>
            <person name="Meldrim J."/>
            <person name="Meneus L."/>
            <person name="Mihai O."/>
            <person name="Mihalev A."/>
            <person name="Mihova T."/>
            <person name="Mittelman R."/>
            <person name="Mlenga V."/>
            <person name="Montmayeur A."/>
            <person name="Mulrain L."/>
            <person name="Navidi A."/>
            <person name="Naylor J."/>
            <person name="Negash T."/>
            <person name="Nguyen T."/>
            <person name="Nguyen N."/>
            <person name="Nicol R."/>
            <person name="Norbu C."/>
            <person name="Norbu N."/>
            <person name="Novod N."/>
            <person name="O'Neill B."/>
            <person name="Osman S."/>
            <person name="Markiewicz E."/>
            <person name="Oyono O.L."/>
            <person name="Patti C."/>
            <person name="Phunkhang P."/>
            <person name="Pierre F."/>
            <person name="Priest M."/>
            <person name="Raghuraman S."/>
            <person name="Rege F."/>
            <person name="Reyes R."/>
            <person name="Rise C."/>
            <person name="Rogov P."/>
            <person name="Ross K."/>
            <person name="Ryan E."/>
            <person name="Settipalli S."/>
            <person name="Shea T."/>
            <person name="Sherpa N."/>
            <person name="Shi L."/>
            <person name="Shih D."/>
            <person name="Sparrow T."/>
            <person name="Spaulding J."/>
            <person name="Stalker J."/>
            <person name="Stange-Thomann N."/>
            <person name="Stavropoulos S."/>
            <person name="Stone C."/>
            <person name="Strader C."/>
            <person name="Tesfaye S."/>
            <person name="Thomson T."/>
            <person name="Thoulutsang Y."/>
            <person name="Thoulutsang D."/>
            <person name="Topham K."/>
            <person name="Topping I."/>
            <person name="Tsamla T."/>
            <person name="Vassiliev H."/>
            <person name="Vo A."/>
            <person name="Wangchuk T."/>
            <person name="Wangdi T."/>
            <person name="Weiand M."/>
            <person name="Wilkinson J."/>
            <person name="Wilson A."/>
            <person name="Yadav S."/>
            <person name="Young G."/>
            <person name="Yu Q."/>
            <person name="Zembek L."/>
            <person name="Zhong D."/>
            <person name="Zimmer A."/>
            <person name="Zwirko Z."/>
            <person name="Jaffe D.B."/>
            <person name="Alvarez P."/>
            <person name="Brockman W."/>
            <person name="Butler J."/>
            <person name="Chin C."/>
            <person name="Gnerre S."/>
            <person name="Grabherr M."/>
            <person name="Kleber M."/>
            <person name="Mauceli E."/>
            <person name="MacCallum I."/>
        </authorList>
    </citation>
    <scope>NUCLEOTIDE SEQUENCE [LARGE SCALE GENOMIC DNA]</scope>
    <source>
        <strain evidence="3">Tucson 15287-2541.00</strain>
    </source>
</reference>
<dbReference type="InParanoid" id="B4JLL0"/>
<proteinExistence type="predicted"/>
<organism evidence="3">
    <name type="scientific">Drosophila grimshawi</name>
    <name type="common">Hawaiian fruit fly</name>
    <name type="synonym">Idiomyia grimshawi</name>
    <dbReference type="NCBI Taxonomy" id="7222"/>
    <lineage>
        <taxon>Eukaryota</taxon>
        <taxon>Metazoa</taxon>
        <taxon>Ecdysozoa</taxon>
        <taxon>Arthropoda</taxon>
        <taxon>Hexapoda</taxon>
        <taxon>Insecta</taxon>
        <taxon>Pterygota</taxon>
        <taxon>Neoptera</taxon>
        <taxon>Endopterygota</taxon>
        <taxon>Diptera</taxon>
        <taxon>Brachycera</taxon>
        <taxon>Muscomorpha</taxon>
        <taxon>Ephydroidea</taxon>
        <taxon>Drosophilidae</taxon>
        <taxon>Drosophila</taxon>
        <taxon>Hawaiian Drosophila</taxon>
    </lineage>
</organism>
<dbReference type="Gene3D" id="2.130.10.10">
    <property type="entry name" value="YVTN repeat-like/Quinoprotein amine dehydrogenase"/>
    <property type="match status" value="2"/>
</dbReference>
<protein>
    <submittedName>
        <fullName evidence="2">GH11853</fullName>
    </submittedName>
</protein>
<gene>
    <name evidence="2" type="primary">Dgri\GH11853</name>
    <name evidence="2" type="ORF">Dgri_GH11853</name>
</gene>
<dbReference type="PhylomeDB" id="B4JLL0"/>
<dbReference type="SUPFAM" id="SSF50978">
    <property type="entry name" value="WD40 repeat-like"/>
    <property type="match status" value="1"/>
</dbReference>
<dbReference type="GO" id="GO:0006913">
    <property type="term" value="P:nucleocytoplasmic transport"/>
    <property type="evidence" value="ECO:0007669"/>
    <property type="project" value="TreeGrafter"/>
</dbReference>
<dbReference type="GO" id="GO:0005643">
    <property type="term" value="C:nuclear pore"/>
    <property type="evidence" value="ECO:0007669"/>
    <property type="project" value="TreeGrafter"/>
</dbReference>
<dbReference type="KEGG" id="dgr:6564477"/>
<evidence type="ECO:0000313" key="3">
    <source>
        <dbReference type="Proteomes" id="UP000001070"/>
    </source>
</evidence>
<dbReference type="eggNOG" id="KOG2139">
    <property type="taxonomic scope" value="Eukaryota"/>
</dbReference>
<dbReference type="Proteomes" id="UP000001070">
    <property type="component" value="Unassembled WGS sequence"/>
</dbReference>
<dbReference type="OMA" id="WRPLCAF"/>
<dbReference type="PANTHER" id="PTHR14494:SF0">
    <property type="entry name" value="ALADIN"/>
    <property type="match status" value="1"/>
</dbReference>
<evidence type="ECO:0000313" key="2">
    <source>
        <dbReference type="EMBL" id="EDW00463.1"/>
    </source>
</evidence>
<dbReference type="EMBL" id="CH916370">
    <property type="protein sequence ID" value="EDW00463.1"/>
    <property type="molecule type" value="Genomic_DNA"/>
</dbReference>
<dbReference type="InterPro" id="IPR057403">
    <property type="entry name" value="Beta-prop_Aladin"/>
</dbReference>
<dbReference type="HOGENOM" id="CLU_027691_0_1_1"/>
<dbReference type="FunCoup" id="B4JLL0">
    <property type="interactions" value="1789"/>
</dbReference>
<feature type="domain" description="Aladin seven-bladed propeller" evidence="1">
    <location>
        <begin position="101"/>
        <end position="441"/>
    </location>
</feature>
<dbReference type="InterPro" id="IPR001680">
    <property type="entry name" value="WD40_rpt"/>
</dbReference>
<dbReference type="STRING" id="7222.B4JLL0"/>
<dbReference type="AlphaFoldDB" id="B4JLL0"/>
<dbReference type="SMART" id="SM00320">
    <property type="entry name" value="WD40"/>
    <property type="match status" value="4"/>
</dbReference>